<comment type="caution">
    <text evidence="1">The sequence shown here is derived from an EMBL/GenBank/DDBJ whole genome shotgun (WGS) entry which is preliminary data.</text>
</comment>
<dbReference type="Proteomes" id="UP000821845">
    <property type="component" value="Chromosome 7"/>
</dbReference>
<accession>A0ACB7RV88</accession>
<evidence type="ECO:0000313" key="1">
    <source>
        <dbReference type="EMBL" id="KAH6925293.1"/>
    </source>
</evidence>
<sequence>MSTTKWPSVDSTTGATFCLLDYDAIGFDLDNTLARYRLPALFEMIHESVRDHLSTRAQRPAGRPWPSCRKFSQRGILLDKKRGLLVKFDASGKIDRALRGFTRLSNSEVEQLEKEYTGLKFHSGLQPSHEWYNFADYFTVPTEALYADMVACAEPAVSLEPLWHDLLNGIVHFYRPDGPRATTLLTTPDVLVRPCPRPVKAWIQSLRDAGTRTFLLTGSEPPLASVIASHALGPQWRDLFDLVIVGANKPSFFTDATLSFKVVEDDGTQKPLDHDEQLHAGVVYCGGNWAALRKRWLSSCRVLYVGDSLVDDIVASQGCCDSVAVLEELAIEAAESETAAHDGIDYLLSHVWGSVFASPQVPSYLTKTVCEAAKLAVPDVMQLAKLTSQRIPAFDGTLCLSGFYPRPPKSLVTLLAHSSVAGNTD</sequence>
<dbReference type="EMBL" id="CM023487">
    <property type="protein sequence ID" value="KAH6925293.1"/>
    <property type="molecule type" value="Genomic_DNA"/>
</dbReference>
<gene>
    <name evidence="1" type="ORF">HPB50_003361</name>
</gene>
<protein>
    <submittedName>
        <fullName evidence="1">Uncharacterized protein</fullName>
    </submittedName>
</protein>
<organism evidence="1 2">
    <name type="scientific">Hyalomma asiaticum</name>
    <name type="common">Tick</name>
    <dbReference type="NCBI Taxonomy" id="266040"/>
    <lineage>
        <taxon>Eukaryota</taxon>
        <taxon>Metazoa</taxon>
        <taxon>Ecdysozoa</taxon>
        <taxon>Arthropoda</taxon>
        <taxon>Chelicerata</taxon>
        <taxon>Arachnida</taxon>
        <taxon>Acari</taxon>
        <taxon>Parasitiformes</taxon>
        <taxon>Ixodida</taxon>
        <taxon>Ixodoidea</taxon>
        <taxon>Ixodidae</taxon>
        <taxon>Hyalomminae</taxon>
        <taxon>Hyalomma</taxon>
    </lineage>
</organism>
<reference evidence="1" key="1">
    <citation type="submission" date="2020-05" db="EMBL/GenBank/DDBJ databases">
        <title>Large-scale comparative analyses of tick genomes elucidate their genetic diversity and vector capacities.</title>
        <authorList>
            <person name="Jia N."/>
            <person name="Wang J."/>
            <person name="Shi W."/>
            <person name="Du L."/>
            <person name="Sun Y."/>
            <person name="Zhan W."/>
            <person name="Jiang J."/>
            <person name="Wang Q."/>
            <person name="Zhang B."/>
            <person name="Ji P."/>
            <person name="Sakyi L.B."/>
            <person name="Cui X."/>
            <person name="Yuan T."/>
            <person name="Jiang B."/>
            <person name="Yang W."/>
            <person name="Lam T.T.-Y."/>
            <person name="Chang Q."/>
            <person name="Ding S."/>
            <person name="Wang X."/>
            <person name="Zhu J."/>
            <person name="Ruan X."/>
            <person name="Zhao L."/>
            <person name="Wei J."/>
            <person name="Que T."/>
            <person name="Du C."/>
            <person name="Cheng J."/>
            <person name="Dai P."/>
            <person name="Han X."/>
            <person name="Huang E."/>
            <person name="Gao Y."/>
            <person name="Liu J."/>
            <person name="Shao H."/>
            <person name="Ye R."/>
            <person name="Li L."/>
            <person name="Wei W."/>
            <person name="Wang X."/>
            <person name="Wang C."/>
            <person name="Yang T."/>
            <person name="Huo Q."/>
            <person name="Li W."/>
            <person name="Guo W."/>
            <person name="Chen H."/>
            <person name="Zhou L."/>
            <person name="Ni X."/>
            <person name="Tian J."/>
            <person name="Zhou Y."/>
            <person name="Sheng Y."/>
            <person name="Liu T."/>
            <person name="Pan Y."/>
            <person name="Xia L."/>
            <person name="Li J."/>
            <person name="Zhao F."/>
            <person name="Cao W."/>
        </authorList>
    </citation>
    <scope>NUCLEOTIDE SEQUENCE</scope>
    <source>
        <strain evidence="1">Hyas-2018</strain>
    </source>
</reference>
<proteinExistence type="predicted"/>
<name>A0ACB7RV88_HYAAI</name>
<keyword evidence="2" id="KW-1185">Reference proteome</keyword>
<evidence type="ECO:0000313" key="2">
    <source>
        <dbReference type="Proteomes" id="UP000821845"/>
    </source>
</evidence>